<dbReference type="PROSITE" id="PS50082">
    <property type="entry name" value="WD_REPEATS_2"/>
    <property type="match status" value="6"/>
</dbReference>
<dbReference type="Gene3D" id="2.130.10.10">
    <property type="entry name" value="YVTN repeat-like/Quinoprotein amine dehydrogenase"/>
    <property type="match status" value="1"/>
</dbReference>
<evidence type="ECO:0000256" key="4">
    <source>
        <dbReference type="ARBA" id="ARBA00023242"/>
    </source>
</evidence>
<evidence type="ECO:0000313" key="9">
    <source>
        <dbReference type="WBParaSite" id="SMRG1_67760.1"/>
    </source>
</evidence>
<dbReference type="PANTHER" id="PTHR19848">
    <property type="entry name" value="WD40 REPEAT PROTEIN"/>
    <property type="match status" value="1"/>
</dbReference>
<dbReference type="InterPro" id="IPR019775">
    <property type="entry name" value="WD40_repeat_CS"/>
</dbReference>
<feature type="domain" description="NLE" evidence="7">
    <location>
        <begin position="42"/>
        <end position="101"/>
    </location>
</feature>
<dbReference type="InterPro" id="IPR015943">
    <property type="entry name" value="WD40/YVTN_repeat-like_dom_sf"/>
</dbReference>
<dbReference type="PROSITE" id="PS50294">
    <property type="entry name" value="WD_REPEATS_REGION"/>
    <property type="match status" value="5"/>
</dbReference>
<keyword evidence="2 5" id="KW-0853">WD repeat</keyword>
<evidence type="ECO:0000256" key="1">
    <source>
        <dbReference type="ARBA" id="ARBA00004604"/>
    </source>
</evidence>
<evidence type="ECO:0000256" key="5">
    <source>
        <dbReference type="PROSITE-ProRule" id="PRU00221"/>
    </source>
</evidence>
<feature type="repeat" description="WD" evidence="5">
    <location>
        <begin position="296"/>
        <end position="336"/>
    </location>
</feature>
<evidence type="ECO:0000256" key="2">
    <source>
        <dbReference type="ARBA" id="ARBA00022574"/>
    </source>
</evidence>
<sequence length="587" mass="64619">MSYTSIQLPLTGVENALNHLMPIDSTVNAIETSDQLNESSFIQLTDSDGNEVGTPIWIPLDVDRGKLTDLLSSLLQREDVHSLTYDFFVGDVQILDDLKTALIQARAKGTDPSLPKFGSNGLEAVVKVTYQANAVFRVRPVTRCSSSIPGHKGAVLVAQFSPDGRSLASGSGDQTVRFWDLNTELPLSTGSEVHKAPVLCLAWSPDAVRLASGCQGGMICLWQQKEAGNDWGLCSTHPLIKPQLAATPACSKGRWIRSLSWRPLHLDGECRQLAVAYQDCSIVIWDTYTGQPIHTITGHDKPVVSVRWGGTDLIYSASQDRTIRVWRSKDGVLCRTLNLHGHWVNCLALSTDYVLRTGAFDPACAQLVKTVPVLSKDPEAKLKLAETAKSLYEKVKGSNPERLVAGSDDNTLSLWQPEIDKKPLAPRMTGHQGVVNDVKFSPNGRLLASASFDHSVKIWDGFTGQFLATMFGHVQDVYLVSWSSDSRLVVSCSKDSTVKVWSINEVRRWNQESVTVSKEEKKKQIFASDITGKKRPSSSSSSVHQRKRHLLHDLPGHADAVYALDWSPDGQYVVSGGKDRILKLWRA</sequence>
<protein>
    <submittedName>
        <fullName evidence="9">WD_REPEATS_REGION domain-containing protein</fullName>
    </submittedName>
</protein>
<keyword evidence="4" id="KW-0539">Nucleus</keyword>
<dbReference type="InterPro" id="IPR012972">
    <property type="entry name" value="NLE"/>
</dbReference>
<feature type="repeat" description="WD" evidence="5">
    <location>
        <begin position="428"/>
        <end position="469"/>
    </location>
</feature>
<evidence type="ECO:0000256" key="6">
    <source>
        <dbReference type="SAM" id="MobiDB-lite"/>
    </source>
</evidence>
<feature type="repeat" description="WD" evidence="5">
    <location>
        <begin position="470"/>
        <end position="504"/>
    </location>
</feature>
<reference evidence="9" key="1">
    <citation type="submission" date="2023-11" db="UniProtKB">
        <authorList>
            <consortium name="WormBaseParasite"/>
        </authorList>
    </citation>
    <scope>IDENTIFICATION</scope>
</reference>
<dbReference type="Pfam" id="PF00400">
    <property type="entry name" value="WD40"/>
    <property type="match status" value="6"/>
</dbReference>
<dbReference type="InterPro" id="IPR020472">
    <property type="entry name" value="WD40_PAC1"/>
</dbReference>
<dbReference type="InterPro" id="IPR036322">
    <property type="entry name" value="WD40_repeat_dom_sf"/>
</dbReference>
<feature type="repeat" description="WD" evidence="5">
    <location>
        <begin position="191"/>
        <end position="223"/>
    </location>
</feature>
<dbReference type="GO" id="GO:0007219">
    <property type="term" value="P:Notch signaling pathway"/>
    <property type="evidence" value="ECO:0007669"/>
    <property type="project" value="TreeGrafter"/>
</dbReference>
<proteinExistence type="predicted"/>
<accession>A0AA85A7I1</accession>
<evidence type="ECO:0000259" key="7">
    <source>
        <dbReference type="Pfam" id="PF08154"/>
    </source>
</evidence>
<dbReference type="GO" id="GO:0005730">
    <property type="term" value="C:nucleolus"/>
    <property type="evidence" value="ECO:0007669"/>
    <property type="project" value="UniProtKB-SubCell"/>
</dbReference>
<feature type="repeat" description="WD" evidence="5">
    <location>
        <begin position="148"/>
        <end position="189"/>
    </location>
</feature>
<dbReference type="AlphaFoldDB" id="A0AA85A7I1"/>
<dbReference type="SUPFAM" id="SSF50998">
    <property type="entry name" value="Quinoprotein alcohol dehydrogenase-like"/>
    <property type="match status" value="1"/>
</dbReference>
<dbReference type="PANTHER" id="PTHR19848:SF0">
    <property type="entry name" value="NOTCHLESS PROTEIN HOMOLOG 1"/>
    <property type="match status" value="1"/>
</dbReference>
<keyword evidence="3" id="KW-0677">Repeat</keyword>
<dbReference type="InterPro" id="IPR001680">
    <property type="entry name" value="WD40_rpt"/>
</dbReference>
<dbReference type="InterPro" id="IPR011047">
    <property type="entry name" value="Quinoprotein_ADH-like_sf"/>
</dbReference>
<feature type="region of interest" description="Disordered" evidence="6">
    <location>
        <begin position="527"/>
        <end position="546"/>
    </location>
</feature>
<feature type="repeat" description="WD" evidence="5">
    <location>
        <begin position="554"/>
        <end position="587"/>
    </location>
</feature>
<dbReference type="Proteomes" id="UP000050790">
    <property type="component" value="Unassembled WGS sequence"/>
</dbReference>
<dbReference type="PRINTS" id="PR00320">
    <property type="entry name" value="GPROTEINBRPT"/>
</dbReference>
<name>A0AA85A7I1_9TREM</name>
<evidence type="ECO:0000313" key="8">
    <source>
        <dbReference type="Proteomes" id="UP000050790"/>
    </source>
</evidence>
<dbReference type="CDD" id="cd00200">
    <property type="entry name" value="WD40"/>
    <property type="match status" value="1"/>
</dbReference>
<dbReference type="SMART" id="SM00320">
    <property type="entry name" value="WD40"/>
    <property type="match status" value="8"/>
</dbReference>
<organism evidence="8 9">
    <name type="scientific">Schistosoma margrebowiei</name>
    <dbReference type="NCBI Taxonomy" id="48269"/>
    <lineage>
        <taxon>Eukaryota</taxon>
        <taxon>Metazoa</taxon>
        <taxon>Spiralia</taxon>
        <taxon>Lophotrochozoa</taxon>
        <taxon>Platyhelminthes</taxon>
        <taxon>Trematoda</taxon>
        <taxon>Digenea</taxon>
        <taxon>Strigeidida</taxon>
        <taxon>Schistosomatoidea</taxon>
        <taxon>Schistosomatidae</taxon>
        <taxon>Schistosoma</taxon>
    </lineage>
</organism>
<dbReference type="PROSITE" id="PS00678">
    <property type="entry name" value="WD_REPEATS_1"/>
    <property type="match status" value="1"/>
</dbReference>
<comment type="subcellular location">
    <subcellularLocation>
        <location evidence="1">Nucleus</location>
        <location evidence="1">Nucleolus</location>
    </subcellularLocation>
</comment>
<dbReference type="GO" id="GO:0000027">
    <property type="term" value="P:ribosomal large subunit assembly"/>
    <property type="evidence" value="ECO:0007669"/>
    <property type="project" value="TreeGrafter"/>
</dbReference>
<dbReference type="SUPFAM" id="SSF50978">
    <property type="entry name" value="WD40 repeat-like"/>
    <property type="match status" value="1"/>
</dbReference>
<evidence type="ECO:0000256" key="3">
    <source>
        <dbReference type="ARBA" id="ARBA00022737"/>
    </source>
</evidence>
<dbReference type="Pfam" id="PF08154">
    <property type="entry name" value="NLE"/>
    <property type="match status" value="1"/>
</dbReference>
<dbReference type="WBParaSite" id="SMRG1_67760.1">
    <property type="protein sequence ID" value="SMRG1_67760.1"/>
    <property type="gene ID" value="SMRG1_67760"/>
</dbReference>